<accession>A0ABT3BMZ7</accession>
<reference evidence="4 5" key="1">
    <citation type="journal article" date="2020" name="Int. J. Syst. Evol. Microbiol.">
        <title>Ureaplasma miroungigenitalium sp. nov. isolated from northern elephant seals (Mirounga angustirostris) and Ureaplasma zalophigenitalium sp. nov. isolated from California sea lions (Zalophus californianus).</title>
        <authorList>
            <person name="Volokhov D.V."/>
            <person name="Gulland F.M."/>
            <person name="Gao Y."/>
            <person name="Chizhikov V.E."/>
        </authorList>
    </citation>
    <scope>NUCLEOTIDE SEQUENCE [LARGE SCALE GENOMIC DNA]</scope>
    <source>
        <strain evidence="4 5">ES3182-GEN</strain>
    </source>
</reference>
<organism evidence="4 5">
    <name type="scientific">Ureaplasma miroungigenitalium</name>
    <dbReference type="NCBI Taxonomy" id="1042321"/>
    <lineage>
        <taxon>Bacteria</taxon>
        <taxon>Bacillati</taxon>
        <taxon>Mycoplasmatota</taxon>
        <taxon>Mycoplasmoidales</taxon>
        <taxon>Mycoplasmoidaceae</taxon>
        <taxon>Ureaplasma</taxon>
    </lineage>
</organism>
<dbReference type="InterPro" id="IPR023753">
    <property type="entry name" value="FAD/NAD-binding_dom"/>
</dbReference>
<evidence type="ECO:0000256" key="1">
    <source>
        <dbReference type="ARBA" id="ARBA00022630"/>
    </source>
</evidence>
<feature type="domain" description="FAD/NAD(P)-binding" evidence="3">
    <location>
        <begin position="5"/>
        <end position="292"/>
    </location>
</feature>
<gene>
    <name evidence="4" type="ORF">OF376_02490</name>
</gene>
<evidence type="ECO:0000256" key="2">
    <source>
        <dbReference type="ARBA" id="ARBA00023002"/>
    </source>
</evidence>
<dbReference type="SUPFAM" id="SSF51905">
    <property type="entry name" value="FAD/NAD(P)-binding domain"/>
    <property type="match status" value="1"/>
</dbReference>
<dbReference type="Proteomes" id="UP001208245">
    <property type="component" value="Unassembled WGS sequence"/>
</dbReference>
<evidence type="ECO:0000313" key="5">
    <source>
        <dbReference type="Proteomes" id="UP001208245"/>
    </source>
</evidence>
<sequence>MSKIYDCIIIGAGPAGLSAAVYGQRGGLDLLVIEKSMPGGKIISTATVENYLGFEKIDGPDLAYKMYEHAQGINVNFVFEEVLSVDRVQDYIYVETTAQTYQAKTILIATGTINRELNVPNEKRFFNKGISFCAICDGPLYKDRVVAVVGSGRSAVDEALYLSTICKKVYLIANKNQFKAEQKNVDLLKQHANIEIFYNHDTLGFDGQETLQTITIEDQKTGERKTLDIAACFIFIGLLPTKIQKSDQLIYNQNSNFIEVNANYMTKIPGIFAAGDIIVKNIRQIATAVSDGTQAILHINEYINQHEWK</sequence>
<dbReference type="Pfam" id="PF07992">
    <property type="entry name" value="Pyr_redox_2"/>
    <property type="match status" value="1"/>
</dbReference>
<name>A0ABT3BMZ7_9BACT</name>
<dbReference type="Gene3D" id="3.50.50.60">
    <property type="entry name" value="FAD/NAD(P)-binding domain"/>
    <property type="match status" value="2"/>
</dbReference>
<keyword evidence="2" id="KW-0560">Oxidoreductase</keyword>
<comment type="caution">
    <text evidence="4">The sequence shown here is derived from an EMBL/GenBank/DDBJ whole genome shotgun (WGS) entry which is preliminary data.</text>
</comment>
<keyword evidence="1" id="KW-0285">Flavoprotein</keyword>
<dbReference type="InterPro" id="IPR050097">
    <property type="entry name" value="Ferredoxin-NADP_redctase_2"/>
</dbReference>
<keyword evidence="5" id="KW-1185">Reference proteome</keyword>
<dbReference type="InterPro" id="IPR036188">
    <property type="entry name" value="FAD/NAD-bd_sf"/>
</dbReference>
<dbReference type="PRINTS" id="PR00368">
    <property type="entry name" value="FADPNR"/>
</dbReference>
<dbReference type="EMBL" id="JAOXHL010000003">
    <property type="protein sequence ID" value="MCV3728630.1"/>
    <property type="molecule type" value="Genomic_DNA"/>
</dbReference>
<dbReference type="PRINTS" id="PR00469">
    <property type="entry name" value="PNDRDTASEII"/>
</dbReference>
<protein>
    <submittedName>
        <fullName evidence="4">FAD-dependent oxidoreductase</fullName>
    </submittedName>
</protein>
<evidence type="ECO:0000259" key="3">
    <source>
        <dbReference type="Pfam" id="PF07992"/>
    </source>
</evidence>
<proteinExistence type="predicted"/>
<dbReference type="PANTHER" id="PTHR48105">
    <property type="entry name" value="THIOREDOXIN REDUCTASE 1-RELATED-RELATED"/>
    <property type="match status" value="1"/>
</dbReference>
<evidence type="ECO:0000313" key="4">
    <source>
        <dbReference type="EMBL" id="MCV3728630.1"/>
    </source>
</evidence>
<dbReference type="RefSeq" id="WP_263821943.1">
    <property type="nucleotide sequence ID" value="NZ_JAOXHL010000003.1"/>
</dbReference>